<dbReference type="InterPro" id="IPR014710">
    <property type="entry name" value="RmlC-like_jellyroll"/>
</dbReference>
<comment type="caution">
    <text evidence="1">The sequence shown here is derived from an EMBL/GenBank/DDBJ whole genome shotgun (WGS) entry which is preliminary data.</text>
</comment>
<accession>A0A8H7XU34</accession>
<evidence type="ECO:0000313" key="1">
    <source>
        <dbReference type="EMBL" id="KAG5166913.1"/>
    </source>
</evidence>
<name>A0A8H7XU34_PSICU</name>
<protein>
    <submittedName>
        <fullName evidence="1">Uncharacterized protein</fullName>
    </submittedName>
</protein>
<reference evidence="1" key="1">
    <citation type="submission" date="2021-02" db="EMBL/GenBank/DDBJ databases">
        <title>Psilocybe cubensis genome.</title>
        <authorList>
            <person name="Mckernan K.J."/>
            <person name="Crawford S."/>
            <person name="Trippe A."/>
            <person name="Kane L.T."/>
            <person name="Mclaughlin S."/>
        </authorList>
    </citation>
    <scope>NUCLEOTIDE SEQUENCE [LARGE SCALE GENOMIC DNA]</scope>
    <source>
        <strain evidence="1">MGC-MH-2018</strain>
    </source>
</reference>
<dbReference type="AlphaFoldDB" id="A0A8H7XU34"/>
<organism evidence="1">
    <name type="scientific">Psilocybe cubensis</name>
    <name type="common">Psychedelic mushroom</name>
    <name type="synonym">Stropharia cubensis</name>
    <dbReference type="NCBI Taxonomy" id="181762"/>
    <lineage>
        <taxon>Eukaryota</taxon>
        <taxon>Fungi</taxon>
        <taxon>Dikarya</taxon>
        <taxon>Basidiomycota</taxon>
        <taxon>Agaricomycotina</taxon>
        <taxon>Agaricomycetes</taxon>
        <taxon>Agaricomycetidae</taxon>
        <taxon>Agaricales</taxon>
        <taxon>Agaricineae</taxon>
        <taxon>Strophariaceae</taxon>
        <taxon>Psilocybe</taxon>
    </lineage>
</organism>
<proteinExistence type="predicted"/>
<sequence>MPKHIPIEAYIHNPYEACDHGFIHRDVVLHDHSSDTPRYLLPVVFIAEKGTDVYLKYPGSGVVHFIHGEAKYEDLKNPRSHVTVTAGSVVHIEEGITLRWHCNNPAGLKGFGVFNVPVSVKGFEDFIVVPA</sequence>
<dbReference type="Gene3D" id="2.60.120.10">
    <property type="entry name" value="Jelly Rolls"/>
    <property type="match status" value="1"/>
</dbReference>
<gene>
    <name evidence="1" type="ORF">JR316_007248</name>
</gene>
<dbReference type="EMBL" id="JAFIQS010000007">
    <property type="protein sequence ID" value="KAG5166913.1"/>
    <property type="molecule type" value="Genomic_DNA"/>
</dbReference>